<organism evidence="1 2">
    <name type="scientific">Enterobacillus tribolii</name>
    <dbReference type="NCBI Taxonomy" id="1487935"/>
    <lineage>
        <taxon>Bacteria</taxon>
        <taxon>Pseudomonadati</taxon>
        <taxon>Pseudomonadota</taxon>
        <taxon>Gammaproteobacteria</taxon>
        <taxon>Enterobacterales</taxon>
        <taxon>Hafniaceae</taxon>
        <taxon>Enterobacillus</taxon>
    </lineage>
</organism>
<dbReference type="RefSeq" id="WP_115458648.1">
    <property type="nucleotide sequence ID" value="NZ_QRAP01000005.1"/>
</dbReference>
<accession>A0A370QPW1</accession>
<name>A0A370QPW1_9GAMM</name>
<gene>
    <name evidence="1" type="ORF">C8D90_105103</name>
</gene>
<dbReference type="OrthoDB" id="9787779at2"/>
<reference evidence="1 2" key="1">
    <citation type="submission" date="2018-07" db="EMBL/GenBank/DDBJ databases">
        <title>Genomic Encyclopedia of Type Strains, Phase IV (KMG-IV): sequencing the most valuable type-strain genomes for metagenomic binning, comparative biology and taxonomic classification.</title>
        <authorList>
            <person name="Goeker M."/>
        </authorList>
    </citation>
    <scope>NUCLEOTIDE SEQUENCE [LARGE SCALE GENOMIC DNA]</scope>
    <source>
        <strain evidence="1 2">DSM 103736</strain>
    </source>
</reference>
<sequence>MNIEPGMFSQLLEQQKRQGQPSTVAVRSVLDIISQLRGNPRALDMADLKTFIQVAVASCQDLSLLDYARLLRPYSKSISELAQALYPIAPNAAELVVALLDVSVYPQTRETEMREVLVSCGYSRNDIDQALRLNYPKTVIVQANRPWQDMDITVGEGEKAVIQYVSGWWFISPQLPRCDANGGPRRIQLPDYALPGYPEGGLVGRINKQAFWVGSHGETPAGLTGQLQLCPNDDLPGSYGVGLADNIGSLTVRVTLKRR</sequence>
<dbReference type="Proteomes" id="UP000254848">
    <property type="component" value="Unassembled WGS sequence"/>
</dbReference>
<comment type="caution">
    <text evidence="1">The sequence shown here is derived from an EMBL/GenBank/DDBJ whole genome shotgun (WGS) entry which is preliminary data.</text>
</comment>
<evidence type="ECO:0000313" key="1">
    <source>
        <dbReference type="EMBL" id="RDK90823.1"/>
    </source>
</evidence>
<dbReference type="Gene3D" id="2.60.120.430">
    <property type="entry name" value="Galactose-binding lectin"/>
    <property type="match status" value="1"/>
</dbReference>
<dbReference type="EMBL" id="QRAP01000005">
    <property type="protein sequence ID" value="RDK90823.1"/>
    <property type="molecule type" value="Genomic_DNA"/>
</dbReference>
<dbReference type="AlphaFoldDB" id="A0A370QPW1"/>
<evidence type="ECO:0000313" key="2">
    <source>
        <dbReference type="Proteomes" id="UP000254848"/>
    </source>
</evidence>
<keyword evidence="2" id="KW-1185">Reference proteome</keyword>
<protein>
    <submittedName>
        <fullName evidence="1">Uncharacterized protein</fullName>
    </submittedName>
</protein>
<proteinExistence type="predicted"/>